<organism evidence="2 3">
    <name type="scientific">Coccidioides posadasii RMSCC 3488</name>
    <dbReference type="NCBI Taxonomy" id="454284"/>
    <lineage>
        <taxon>Eukaryota</taxon>
        <taxon>Fungi</taxon>
        <taxon>Dikarya</taxon>
        <taxon>Ascomycota</taxon>
        <taxon>Pezizomycotina</taxon>
        <taxon>Eurotiomycetes</taxon>
        <taxon>Eurotiomycetidae</taxon>
        <taxon>Onygenales</taxon>
        <taxon>Onygenaceae</taxon>
        <taxon>Coccidioides</taxon>
    </lineage>
</organism>
<dbReference type="Gene3D" id="1.10.510.10">
    <property type="entry name" value="Transferase(Phosphotransferase) domain 1"/>
    <property type="match status" value="1"/>
</dbReference>
<dbReference type="Proteomes" id="UP000054567">
    <property type="component" value="Unassembled WGS sequence"/>
</dbReference>
<evidence type="ECO:0000259" key="1">
    <source>
        <dbReference type="PROSITE" id="PS50011"/>
    </source>
</evidence>
<dbReference type="SUPFAM" id="SSF56112">
    <property type="entry name" value="Protein kinase-like (PK-like)"/>
    <property type="match status" value="1"/>
</dbReference>
<proteinExistence type="predicted"/>
<protein>
    <recommendedName>
        <fullName evidence="1">Protein kinase domain-containing protein</fullName>
    </recommendedName>
</protein>
<dbReference type="PANTHER" id="PTHR38248">
    <property type="entry name" value="FUNK1 6"/>
    <property type="match status" value="1"/>
</dbReference>
<dbReference type="InterPro" id="IPR040976">
    <property type="entry name" value="Pkinase_fungal"/>
</dbReference>
<dbReference type="InterPro" id="IPR011009">
    <property type="entry name" value="Kinase-like_dom_sf"/>
</dbReference>
<dbReference type="AlphaFoldDB" id="A0A0J6FF60"/>
<dbReference type="PROSITE" id="PS50011">
    <property type="entry name" value="PROTEIN_KINASE_DOM"/>
    <property type="match status" value="1"/>
</dbReference>
<evidence type="ECO:0000313" key="2">
    <source>
        <dbReference type="EMBL" id="KMM68958.1"/>
    </source>
</evidence>
<dbReference type="PANTHER" id="PTHR38248:SF2">
    <property type="entry name" value="FUNK1 11"/>
    <property type="match status" value="1"/>
</dbReference>
<dbReference type="InterPro" id="IPR000719">
    <property type="entry name" value="Prot_kinase_dom"/>
</dbReference>
<dbReference type="VEuPathDB" id="FungiDB:CPAG_05281"/>
<dbReference type="GO" id="GO:0004672">
    <property type="term" value="F:protein kinase activity"/>
    <property type="evidence" value="ECO:0007669"/>
    <property type="project" value="InterPro"/>
</dbReference>
<dbReference type="Pfam" id="PF17667">
    <property type="entry name" value="Pkinase_fungal"/>
    <property type="match status" value="1"/>
</dbReference>
<evidence type="ECO:0000313" key="3">
    <source>
        <dbReference type="Proteomes" id="UP000054567"/>
    </source>
</evidence>
<dbReference type="GO" id="GO:0005524">
    <property type="term" value="F:ATP binding"/>
    <property type="evidence" value="ECO:0007669"/>
    <property type="project" value="InterPro"/>
</dbReference>
<dbReference type="EMBL" id="DS268111">
    <property type="protein sequence ID" value="KMM68958.1"/>
    <property type="molecule type" value="Genomic_DNA"/>
</dbReference>
<reference evidence="2 3" key="1">
    <citation type="submission" date="2007-06" db="EMBL/GenBank/DDBJ databases">
        <title>The Genome Sequence of Coccidioides posadasii RMSCC_3488.</title>
        <authorList>
            <consortium name="Coccidioides Genome Resources Consortium"/>
            <consortium name="The Broad Institute Genome Sequencing Platform"/>
            <person name="Henn M.R."/>
            <person name="Sykes S."/>
            <person name="Young S."/>
            <person name="Jaffe D."/>
            <person name="Berlin A."/>
            <person name="Alvarez P."/>
            <person name="Butler J."/>
            <person name="Gnerre S."/>
            <person name="Grabherr M."/>
            <person name="Mauceli E."/>
            <person name="Brockman W."/>
            <person name="Kodira C."/>
            <person name="Alvarado L."/>
            <person name="Zeng Q."/>
            <person name="Crawford M."/>
            <person name="Antoine C."/>
            <person name="Devon K."/>
            <person name="Galgiani J."/>
            <person name="Orsborn K."/>
            <person name="Lewis M.L."/>
            <person name="Nusbaum C."/>
            <person name="Galagan J."/>
            <person name="Birren B."/>
        </authorList>
    </citation>
    <scope>NUCLEOTIDE SEQUENCE [LARGE SCALE GENOMIC DNA]</scope>
    <source>
        <strain evidence="2 3">RMSCC 3488</strain>
    </source>
</reference>
<name>A0A0J6FF60_COCPO</name>
<reference evidence="3" key="2">
    <citation type="journal article" date="2009" name="Genome Res.">
        <title>Comparative genomic analyses of the human fungal pathogens Coccidioides and their relatives.</title>
        <authorList>
            <person name="Sharpton T.J."/>
            <person name="Stajich J.E."/>
            <person name="Rounsley S.D."/>
            <person name="Gardner M.J."/>
            <person name="Wortman J.R."/>
            <person name="Jordar V.S."/>
            <person name="Maiti R."/>
            <person name="Kodira C.D."/>
            <person name="Neafsey D.E."/>
            <person name="Zeng Q."/>
            <person name="Hung C.-Y."/>
            <person name="McMahan C."/>
            <person name="Muszewska A."/>
            <person name="Grynberg M."/>
            <person name="Mandel M.A."/>
            <person name="Kellner E.M."/>
            <person name="Barker B.M."/>
            <person name="Galgiani J.N."/>
            <person name="Orbach M.J."/>
            <person name="Kirkland T.N."/>
            <person name="Cole G.T."/>
            <person name="Henn M.R."/>
            <person name="Birren B.W."/>
            <person name="Taylor J.W."/>
        </authorList>
    </citation>
    <scope>NUCLEOTIDE SEQUENCE [LARGE SCALE GENOMIC DNA]</scope>
    <source>
        <strain evidence="3">RMSCC 3488</strain>
    </source>
</reference>
<feature type="domain" description="Protein kinase" evidence="1">
    <location>
        <begin position="1"/>
        <end position="189"/>
    </location>
</feature>
<sequence length="189" mass="22182">MSLYQKAGLIQSDISPQNLLVNENDDNPAWWSFLIDLDLAIRVECDSFSRAQDKTGTRAFMAIDVLYGEMHSFMHNLESFFWFLFWVCIHYNGPGKGRIVQQFEEWNYMHTEKLANEKKGVISDEEDFLRIVKNNFTLFYQPLIHCVNWLHRLVFPDGGHWKKLNSNLPQNMIEELEHAQKDPGVADNQ</sequence>
<reference evidence="3" key="3">
    <citation type="journal article" date="2010" name="Genome Res.">
        <title>Population genomic sequencing of Coccidioides fungi reveals recent hybridization and transposon control.</title>
        <authorList>
            <person name="Neafsey D.E."/>
            <person name="Barker B.M."/>
            <person name="Sharpton T.J."/>
            <person name="Stajich J.E."/>
            <person name="Park D.J."/>
            <person name="Whiston E."/>
            <person name="Hung C.-Y."/>
            <person name="McMahan C."/>
            <person name="White J."/>
            <person name="Sykes S."/>
            <person name="Heiman D."/>
            <person name="Young S."/>
            <person name="Zeng Q."/>
            <person name="Abouelleil A."/>
            <person name="Aftuck L."/>
            <person name="Bessette D."/>
            <person name="Brown A."/>
            <person name="FitzGerald M."/>
            <person name="Lui A."/>
            <person name="Macdonald J.P."/>
            <person name="Priest M."/>
            <person name="Orbach M.J."/>
            <person name="Galgiani J.N."/>
            <person name="Kirkland T.N."/>
            <person name="Cole G.T."/>
            <person name="Birren B.W."/>
            <person name="Henn M.R."/>
            <person name="Taylor J.W."/>
            <person name="Rounsley S.D."/>
        </authorList>
    </citation>
    <scope>NUCLEOTIDE SEQUENCE [LARGE SCALE GENOMIC DNA]</scope>
    <source>
        <strain evidence="3">RMSCC 3488</strain>
    </source>
</reference>
<accession>A0A0J6FF60</accession>
<gene>
    <name evidence="2" type="ORF">CPAG_05281</name>
</gene>